<feature type="compositionally biased region" description="Gly residues" evidence="1">
    <location>
        <begin position="61"/>
        <end position="73"/>
    </location>
</feature>
<accession>A0A3L8DPV6</accession>
<proteinExistence type="predicted"/>
<feature type="compositionally biased region" description="Basic and acidic residues" evidence="1">
    <location>
        <begin position="1"/>
        <end position="13"/>
    </location>
</feature>
<name>A0A3L8DPV6_OOCBI</name>
<dbReference type="Proteomes" id="UP000279307">
    <property type="component" value="Chromosome 5"/>
</dbReference>
<organism evidence="2">
    <name type="scientific">Ooceraea biroi</name>
    <name type="common">Clonal raider ant</name>
    <name type="synonym">Cerapachys biroi</name>
    <dbReference type="NCBI Taxonomy" id="2015173"/>
    <lineage>
        <taxon>Eukaryota</taxon>
        <taxon>Metazoa</taxon>
        <taxon>Ecdysozoa</taxon>
        <taxon>Arthropoda</taxon>
        <taxon>Hexapoda</taxon>
        <taxon>Insecta</taxon>
        <taxon>Pterygota</taxon>
        <taxon>Neoptera</taxon>
        <taxon>Endopterygota</taxon>
        <taxon>Hymenoptera</taxon>
        <taxon>Apocrita</taxon>
        <taxon>Aculeata</taxon>
        <taxon>Formicoidea</taxon>
        <taxon>Formicidae</taxon>
        <taxon>Dorylinae</taxon>
        <taxon>Ooceraea</taxon>
    </lineage>
</organism>
<feature type="compositionally biased region" description="Basic and acidic residues" evidence="1">
    <location>
        <begin position="33"/>
        <end position="43"/>
    </location>
</feature>
<reference evidence="2" key="1">
    <citation type="journal article" date="2018" name="Genome Res.">
        <title>The genomic architecture and molecular evolution of ant odorant receptors.</title>
        <authorList>
            <person name="McKenzie S.K."/>
            <person name="Kronauer D.J.C."/>
        </authorList>
    </citation>
    <scope>NUCLEOTIDE SEQUENCE [LARGE SCALE GENOMIC DNA]</scope>
    <source>
        <strain evidence="2">Clonal line C1</strain>
    </source>
</reference>
<evidence type="ECO:0000313" key="2">
    <source>
        <dbReference type="EMBL" id="RLU22263.1"/>
    </source>
</evidence>
<sequence>MGRPRQDESDATHRFSSSCQELNSTTRNPAGRRVGDDWVENRTGRVRSTKGHRGETDGNVGESGKGGGGGGRDAGAITKVITRVIARESDRAQLA</sequence>
<protein>
    <submittedName>
        <fullName evidence="2">Uncharacterized protein</fullName>
    </submittedName>
</protein>
<gene>
    <name evidence="2" type="ORF">DMN91_004541</name>
</gene>
<feature type="region of interest" description="Disordered" evidence="1">
    <location>
        <begin position="1"/>
        <end position="76"/>
    </location>
</feature>
<feature type="compositionally biased region" description="Polar residues" evidence="1">
    <location>
        <begin position="14"/>
        <end position="28"/>
    </location>
</feature>
<dbReference type="EMBL" id="QOIP01000005">
    <property type="protein sequence ID" value="RLU22263.1"/>
    <property type="molecule type" value="Genomic_DNA"/>
</dbReference>
<evidence type="ECO:0000256" key="1">
    <source>
        <dbReference type="SAM" id="MobiDB-lite"/>
    </source>
</evidence>
<dbReference type="AlphaFoldDB" id="A0A3L8DPV6"/>
<comment type="caution">
    <text evidence="2">The sequence shown here is derived from an EMBL/GenBank/DDBJ whole genome shotgun (WGS) entry which is preliminary data.</text>
</comment>
<reference evidence="2" key="2">
    <citation type="submission" date="2018-07" db="EMBL/GenBank/DDBJ databases">
        <authorList>
            <person name="Mckenzie S.K."/>
            <person name="Kronauer D.J.C."/>
        </authorList>
    </citation>
    <scope>NUCLEOTIDE SEQUENCE</scope>
    <source>
        <strain evidence="2">Clonal line C1</strain>
    </source>
</reference>